<dbReference type="AlphaFoldDB" id="A0A8J5J2J8"/>
<feature type="compositionally biased region" description="Basic and acidic residues" evidence="1">
    <location>
        <begin position="31"/>
        <end position="40"/>
    </location>
</feature>
<accession>A0A8J5J2J8</accession>
<proteinExistence type="predicted"/>
<evidence type="ECO:0000313" key="2">
    <source>
        <dbReference type="EMBL" id="KAG6972759.1"/>
    </source>
</evidence>
<keyword evidence="3" id="KW-1185">Reference proteome</keyword>
<evidence type="ECO:0000256" key="1">
    <source>
        <dbReference type="SAM" id="MobiDB-lite"/>
    </source>
</evidence>
<name>A0A8J5J2J8_9STRA</name>
<gene>
    <name evidence="2" type="ORF">JG688_00003846</name>
</gene>
<organism evidence="2 3">
    <name type="scientific">Phytophthora aleatoria</name>
    <dbReference type="NCBI Taxonomy" id="2496075"/>
    <lineage>
        <taxon>Eukaryota</taxon>
        <taxon>Sar</taxon>
        <taxon>Stramenopiles</taxon>
        <taxon>Oomycota</taxon>
        <taxon>Peronosporomycetes</taxon>
        <taxon>Peronosporales</taxon>
        <taxon>Peronosporaceae</taxon>
        <taxon>Phytophthora</taxon>
    </lineage>
</organism>
<dbReference type="EMBL" id="JAENGY010000126">
    <property type="protein sequence ID" value="KAG6972759.1"/>
    <property type="molecule type" value="Genomic_DNA"/>
</dbReference>
<feature type="non-terminal residue" evidence="2">
    <location>
        <position position="1"/>
    </location>
</feature>
<dbReference type="Proteomes" id="UP000709295">
    <property type="component" value="Unassembled WGS sequence"/>
</dbReference>
<evidence type="ECO:0000313" key="3">
    <source>
        <dbReference type="Proteomes" id="UP000709295"/>
    </source>
</evidence>
<reference evidence="2" key="1">
    <citation type="submission" date="2021-01" db="EMBL/GenBank/DDBJ databases">
        <title>Phytophthora aleatoria, a newly-described species from Pinus radiata is distinct from Phytophthora cactorum isolates based on comparative genomics.</title>
        <authorList>
            <person name="Mcdougal R."/>
            <person name="Panda P."/>
            <person name="Williams N."/>
            <person name="Studholme D.J."/>
        </authorList>
    </citation>
    <scope>NUCLEOTIDE SEQUENCE</scope>
    <source>
        <strain evidence="2">NZFS 4037</strain>
    </source>
</reference>
<feature type="region of interest" description="Disordered" evidence="1">
    <location>
        <begin position="28"/>
        <end position="57"/>
    </location>
</feature>
<protein>
    <submittedName>
        <fullName evidence="2">Uncharacterized protein</fullName>
    </submittedName>
</protein>
<sequence>TLEFVGVFHEEFEVFAAQSYQRFPVRSTTSVDKRNKNIRDRKQHMHATADDDEAVNS</sequence>
<comment type="caution">
    <text evidence="2">The sequence shown here is derived from an EMBL/GenBank/DDBJ whole genome shotgun (WGS) entry which is preliminary data.</text>
</comment>
<feature type="non-terminal residue" evidence="2">
    <location>
        <position position="57"/>
    </location>
</feature>